<keyword evidence="2" id="KW-1003">Cell membrane</keyword>
<reference evidence="9 10" key="1">
    <citation type="journal article" date="2021" name="Sci. Rep.">
        <title>Phenotypic and genomic hallmarks of a novel, potentially pathogenic rapidly growing Mycobacterium species related to the Mycobacterium fortuitum complex.</title>
        <authorList>
            <person name="Gharbi R."/>
            <person name="Khanna V."/>
            <person name="Frigui W."/>
            <person name="Mhenni B."/>
            <person name="Brosch R."/>
            <person name="Mardassi H."/>
        </authorList>
    </citation>
    <scope>NUCLEOTIDE SEQUENCE [LARGE SCALE GENOMIC DNA]</scope>
    <source>
        <strain evidence="9 10">TNTM28</strain>
    </source>
</reference>
<dbReference type="InterPro" id="IPR051791">
    <property type="entry name" value="Pra-immunoreactive"/>
</dbReference>
<evidence type="ECO:0000256" key="2">
    <source>
        <dbReference type="ARBA" id="ARBA00022475"/>
    </source>
</evidence>
<evidence type="ECO:0000256" key="4">
    <source>
        <dbReference type="ARBA" id="ARBA00022989"/>
    </source>
</evidence>
<evidence type="ECO:0000313" key="10">
    <source>
        <dbReference type="Proteomes" id="UP000812982"/>
    </source>
</evidence>
<dbReference type="RefSeq" id="WP_217160273.1">
    <property type="nucleotide sequence ID" value="NZ_VOMB01000023.1"/>
</dbReference>
<evidence type="ECO:0000256" key="1">
    <source>
        <dbReference type="ARBA" id="ARBA00004651"/>
    </source>
</evidence>
<sequence>MTAPPPPGMPGYGPGYGPGPNTFGPGPYAGPAAPYPPGSPYPPAQPAPYSAPHPATYPSPQGFYGPPGPNPNAYTPWIDRVLASVIDQIPIVVIFFVGYGILMATMVSAASSRDAGEEMSGPVAALVLLMSFAMFVAAIAYPAWNYGYRQGTTGQSIGKKVMKFKVVSEKTGQPIGFGLSLLRQIAHILDGFLYIGYLMPLWDAKRQTIADKLMTTVCLPAPVPAPVPGAGPPTAAGPYPYPPR</sequence>
<keyword evidence="10" id="KW-1185">Reference proteome</keyword>
<feature type="transmembrane region" description="Helical" evidence="7">
    <location>
        <begin position="89"/>
        <end position="111"/>
    </location>
</feature>
<dbReference type="Pfam" id="PF06271">
    <property type="entry name" value="RDD"/>
    <property type="match status" value="1"/>
</dbReference>
<evidence type="ECO:0000256" key="5">
    <source>
        <dbReference type="ARBA" id="ARBA00023136"/>
    </source>
</evidence>
<evidence type="ECO:0000256" key="7">
    <source>
        <dbReference type="SAM" id="Phobius"/>
    </source>
</evidence>
<dbReference type="Proteomes" id="UP000812982">
    <property type="component" value="Unassembled WGS sequence"/>
</dbReference>
<dbReference type="InterPro" id="IPR010432">
    <property type="entry name" value="RDD"/>
</dbReference>
<keyword evidence="4 7" id="KW-1133">Transmembrane helix</keyword>
<evidence type="ECO:0000256" key="3">
    <source>
        <dbReference type="ARBA" id="ARBA00022692"/>
    </source>
</evidence>
<proteinExistence type="predicted"/>
<keyword evidence="5 7" id="KW-0472">Membrane</keyword>
<feature type="compositionally biased region" description="Low complexity" evidence="6">
    <location>
        <begin position="19"/>
        <end position="32"/>
    </location>
</feature>
<comment type="caution">
    <text evidence="9">The sequence shown here is derived from an EMBL/GenBank/DDBJ whole genome shotgun (WGS) entry which is preliminary data.</text>
</comment>
<protein>
    <submittedName>
        <fullName evidence="9">RDD family protein</fullName>
    </submittedName>
</protein>
<keyword evidence="3 7" id="KW-0812">Transmembrane</keyword>
<evidence type="ECO:0000256" key="6">
    <source>
        <dbReference type="SAM" id="MobiDB-lite"/>
    </source>
</evidence>
<organism evidence="9 10">
    <name type="scientific">[Mycobacterium] fortunisiensis</name>
    <dbReference type="NCBI Taxonomy" id="2600579"/>
    <lineage>
        <taxon>Bacteria</taxon>
        <taxon>Bacillati</taxon>
        <taxon>Actinomycetota</taxon>
        <taxon>Actinomycetes</taxon>
        <taxon>Mycobacteriales</taxon>
        <taxon>Mycobacteriaceae</taxon>
        <taxon>Mycolicibacterium</taxon>
    </lineage>
</organism>
<gene>
    <name evidence="9" type="ORF">FR943_21560</name>
</gene>
<feature type="transmembrane region" description="Helical" evidence="7">
    <location>
        <begin position="123"/>
        <end position="144"/>
    </location>
</feature>
<dbReference type="PANTHER" id="PTHR36115:SF6">
    <property type="entry name" value="PROLINE-RICH ANTIGEN HOMOLOG"/>
    <property type="match status" value="1"/>
</dbReference>
<accession>A0ABS6KSC7</accession>
<feature type="region of interest" description="Disordered" evidence="6">
    <location>
        <begin position="1"/>
        <end position="52"/>
    </location>
</feature>
<evidence type="ECO:0000259" key="8">
    <source>
        <dbReference type="Pfam" id="PF06271"/>
    </source>
</evidence>
<comment type="subcellular location">
    <subcellularLocation>
        <location evidence="1">Cell membrane</location>
        <topology evidence="1">Multi-pass membrane protein</topology>
    </subcellularLocation>
</comment>
<evidence type="ECO:0000313" key="9">
    <source>
        <dbReference type="EMBL" id="MBU9766419.1"/>
    </source>
</evidence>
<name>A0ABS6KSC7_9MYCO</name>
<feature type="compositionally biased region" description="Pro residues" evidence="6">
    <location>
        <begin position="33"/>
        <end position="52"/>
    </location>
</feature>
<feature type="domain" description="RDD" evidence="8">
    <location>
        <begin position="74"/>
        <end position="214"/>
    </location>
</feature>
<dbReference type="EMBL" id="VOMB01000023">
    <property type="protein sequence ID" value="MBU9766419.1"/>
    <property type="molecule type" value="Genomic_DNA"/>
</dbReference>
<dbReference type="PANTHER" id="PTHR36115">
    <property type="entry name" value="PROLINE-RICH ANTIGEN HOMOLOG-RELATED"/>
    <property type="match status" value="1"/>
</dbReference>